<dbReference type="OrthoDB" id="4364054at2759"/>
<reference evidence="2" key="1">
    <citation type="journal article" date="2017" name="Nat. Microbiol.">
        <title>Global analysis of biosynthetic gene clusters reveals vast potential of secondary metabolite production in Penicillium species.</title>
        <authorList>
            <person name="Nielsen J.C."/>
            <person name="Grijseels S."/>
            <person name="Prigent S."/>
            <person name="Ji B."/>
            <person name="Dainat J."/>
            <person name="Nielsen K.F."/>
            <person name="Frisvad J.C."/>
            <person name="Workman M."/>
            <person name="Nielsen J."/>
        </authorList>
    </citation>
    <scope>NUCLEOTIDE SEQUENCE [LARGE SCALE GENOMIC DNA]</scope>
    <source>
        <strain evidence="2">IBT 29486</strain>
    </source>
</reference>
<dbReference type="Proteomes" id="UP000191518">
    <property type="component" value="Unassembled WGS sequence"/>
</dbReference>
<sequence length="151" mass="17318">MPSSSLYRISPTKQATHHNLMDMVMGDEKSSFSLHRGSPTKHATPHKRTDMVLGGEKTEIEMKLERDGNINALQRYRYLTWSKNAVHPEVSYELLDTEENLREVVQEEISIKEGTAAPGTNAQERFRVLNTKYWLLFRGGGTVVPIWKIFN</sequence>
<comment type="caution">
    <text evidence="1">The sequence shown here is derived from an EMBL/GenBank/DDBJ whole genome shotgun (WGS) entry which is preliminary data.</text>
</comment>
<dbReference type="AlphaFoldDB" id="A0A1V6RYS7"/>
<evidence type="ECO:0000313" key="2">
    <source>
        <dbReference type="Proteomes" id="UP000191518"/>
    </source>
</evidence>
<dbReference type="EMBL" id="MDYP01000017">
    <property type="protein sequence ID" value="OQE06634.1"/>
    <property type="molecule type" value="Genomic_DNA"/>
</dbReference>
<gene>
    <name evidence="1" type="ORF">PENVUL_c017G03906</name>
</gene>
<name>A0A1V6RYS7_9EURO</name>
<proteinExistence type="predicted"/>
<keyword evidence="2" id="KW-1185">Reference proteome</keyword>
<evidence type="ECO:0000313" key="1">
    <source>
        <dbReference type="EMBL" id="OQE06634.1"/>
    </source>
</evidence>
<dbReference type="STRING" id="29845.A0A1V6RYS7"/>
<accession>A0A1V6RYS7</accession>
<organism evidence="1 2">
    <name type="scientific">Penicillium vulpinum</name>
    <dbReference type="NCBI Taxonomy" id="29845"/>
    <lineage>
        <taxon>Eukaryota</taxon>
        <taxon>Fungi</taxon>
        <taxon>Dikarya</taxon>
        <taxon>Ascomycota</taxon>
        <taxon>Pezizomycotina</taxon>
        <taxon>Eurotiomycetes</taxon>
        <taxon>Eurotiomycetidae</taxon>
        <taxon>Eurotiales</taxon>
        <taxon>Aspergillaceae</taxon>
        <taxon>Penicillium</taxon>
    </lineage>
</organism>
<protein>
    <submittedName>
        <fullName evidence="1">Uncharacterized protein</fullName>
    </submittedName>
</protein>